<evidence type="ECO:0000256" key="16">
    <source>
        <dbReference type="ARBA" id="ARBA00074927"/>
    </source>
</evidence>
<keyword evidence="8" id="KW-0863">Zinc-finger</keyword>
<dbReference type="InterPro" id="IPR008045">
    <property type="entry name" value="MCM2"/>
</dbReference>
<evidence type="ECO:0000256" key="11">
    <source>
        <dbReference type="ARBA" id="ARBA00022833"/>
    </source>
</evidence>
<evidence type="ECO:0000256" key="7">
    <source>
        <dbReference type="ARBA" id="ARBA00022741"/>
    </source>
</evidence>
<dbReference type="Pfam" id="PF12619">
    <property type="entry name" value="MCM2_N"/>
    <property type="match status" value="1"/>
</dbReference>
<dbReference type="PRINTS" id="PR01658">
    <property type="entry name" value="MCMPROTEIN2"/>
</dbReference>
<dbReference type="GO" id="GO:0005634">
    <property type="term" value="C:nucleus"/>
    <property type="evidence" value="ECO:0007669"/>
    <property type="project" value="UniProtKB-SubCell"/>
</dbReference>
<evidence type="ECO:0000256" key="4">
    <source>
        <dbReference type="ARBA" id="ARBA00018925"/>
    </source>
</evidence>
<dbReference type="GO" id="GO:0017116">
    <property type="term" value="F:single-stranded DNA helicase activity"/>
    <property type="evidence" value="ECO:0007669"/>
    <property type="project" value="TreeGrafter"/>
</dbReference>
<evidence type="ECO:0000313" key="19">
    <source>
        <dbReference type="EMBL" id="LAB68183.1"/>
    </source>
</evidence>
<keyword evidence="9" id="KW-0378">Hydrolase</keyword>
<evidence type="ECO:0000256" key="8">
    <source>
        <dbReference type="ARBA" id="ARBA00022771"/>
    </source>
</evidence>
<dbReference type="PANTHER" id="PTHR11630:SF44">
    <property type="entry name" value="DNA REPLICATION LICENSING FACTOR MCM2"/>
    <property type="match status" value="1"/>
</dbReference>
<feature type="region of interest" description="Disordered" evidence="17">
    <location>
        <begin position="1"/>
        <end position="165"/>
    </location>
</feature>
<dbReference type="EC" id="3.6.4.12" evidence="3"/>
<evidence type="ECO:0000256" key="6">
    <source>
        <dbReference type="ARBA" id="ARBA00022723"/>
    </source>
</evidence>
<evidence type="ECO:0000256" key="17">
    <source>
        <dbReference type="SAM" id="MobiDB-lite"/>
    </source>
</evidence>
<dbReference type="SUPFAM" id="SSF52540">
    <property type="entry name" value="P-loop containing nucleoside triphosphate hydrolases"/>
    <property type="match status" value="1"/>
</dbReference>
<dbReference type="EMBL" id="IACF01002533">
    <property type="protein sequence ID" value="LAB68183.1"/>
    <property type="molecule type" value="mRNA"/>
</dbReference>
<keyword evidence="6" id="KW-0479">Metal-binding</keyword>
<comment type="similarity">
    <text evidence="2">Belongs to the MCM family.</text>
</comment>
<feature type="compositionally biased region" description="Low complexity" evidence="17">
    <location>
        <begin position="14"/>
        <end position="30"/>
    </location>
</feature>
<dbReference type="GO" id="GO:0043138">
    <property type="term" value="F:3'-5' DNA helicase activity"/>
    <property type="evidence" value="ECO:0007669"/>
    <property type="project" value="TreeGrafter"/>
</dbReference>
<evidence type="ECO:0000256" key="12">
    <source>
        <dbReference type="ARBA" id="ARBA00022840"/>
    </source>
</evidence>
<dbReference type="Pfam" id="PF17855">
    <property type="entry name" value="MCM_lid"/>
    <property type="match status" value="1"/>
</dbReference>
<evidence type="ECO:0000313" key="20">
    <source>
        <dbReference type="EMBL" id="LAC22019.1"/>
    </source>
</evidence>
<feature type="domain" description="MCM C-terminal AAA(+) ATPase" evidence="18">
    <location>
        <begin position="477"/>
        <end position="683"/>
    </location>
</feature>
<dbReference type="Gene3D" id="2.20.28.10">
    <property type="match status" value="1"/>
</dbReference>
<dbReference type="GO" id="GO:0008270">
    <property type="term" value="F:zinc ion binding"/>
    <property type="evidence" value="ECO:0007669"/>
    <property type="project" value="UniProtKB-KW"/>
</dbReference>
<feature type="compositionally biased region" description="Basic and acidic residues" evidence="17">
    <location>
        <begin position="106"/>
        <end position="126"/>
    </location>
</feature>
<dbReference type="InterPro" id="IPR018525">
    <property type="entry name" value="MCM_CS"/>
</dbReference>
<reference evidence="20" key="1">
    <citation type="submission" date="2017-11" db="EMBL/GenBank/DDBJ databases">
        <title>The sensing device of the deep-sea amphipod.</title>
        <authorList>
            <person name="Kobayashi H."/>
            <person name="Nagahama T."/>
            <person name="Arai W."/>
            <person name="Sasagawa Y."/>
            <person name="Umeda M."/>
            <person name="Hayashi T."/>
            <person name="Nikaido I."/>
            <person name="Watanabe H."/>
            <person name="Oguri K."/>
            <person name="Kitazato H."/>
            <person name="Fujioka K."/>
            <person name="Kido Y."/>
            <person name="Takami H."/>
        </authorList>
    </citation>
    <scope>NUCLEOTIDE SEQUENCE</scope>
    <source>
        <tissue evidence="20">Whole body</tissue>
    </source>
</reference>
<feature type="compositionally biased region" description="Polar residues" evidence="17">
    <location>
        <begin position="1"/>
        <end position="12"/>
    </location>
</feature>
<evidence type="ECO:0000259" key="18">
    <source>
        <dbReference type="PROSITE" id="PS50051"/>
    </source>
</evidence>
<keyword evidence="11" id="KW-0862">Zinc</keyword>
<proteinExistence type="evidence at transcript level"/>
<evidence type="ECO:0000256" key="14">
    <source>
        <dbReference type="ARBA" id="ARBA00023242"/>
    </source>
</evidence>
<dbReference type="InterPro" id="IPR001208">
    <property type="entry name" value="MCM_dom"/>
</dbReference>
<dbReference type="InterPro" id="IPR027417">
    <property type="entry name" value="P-loop_NTPase"/>
</dbReference>
<dbReference type="Pfam" id="PF00493">
    <property type="entry name" value="MCM"/>
    <property type="match status" value="1"/>
</dbReference>
<keyword evidence="10" id="KW-0347">Helicase</keyword>
<name>A0A2P2I2C5_9CRUS</name>
<dbReference type="GO" id="GO:0042555">
    <property type="term" value="C:MCM complex"/>
    <property type="evidence" value="ECO:0007669"/>
    <property type="project" value="InterPro"/>
</dbReference>
<accession>A0A2P2I2C5</accession>
<dbReference type="InterPro" id="IPR041562">
    <property type="entry name" value="MCM_lid"/>
</dbReference>
<dbReference type="InterPro" id="IPR027925">
    <property type="entry name" value="MCM_N"/>
</dbReference>
<evidence type="ECO:0000256" key="13">
    <source>
        <dbReference type="ARBA" id="ARBA00023125"/>
    </source>
</evidence>
<dbReference type="GO" id="GO:0003697">
    <property type="term" value="F:single-stranded DNA binding"/>
    <property type="evidence" value="ECO:0007669"/>
    <property type="project" value="TreeGrafter"/>
</dbReference>
<dbReference type="InterPro" id="IPR059098">
    <property type="entry name" value="WHD_MCM2"/>
</dbReference>
<reference evidence="19" key="2">
    <citation type="journal article" date="2018" name="Biosci. Biotechnol. Biochem.">
        <title>Polysaccharide hydrolase of the hadal zone amphipods Hirondellea gigas.</title>
        <authorList>
            <person name="Kobayashi H."/>
            <person name="Nagahama T."/>
            <person name="Arai W."/>
            <person name="Sasagawa Y."/>
            <person name="Umeda M."/>
            <person name="Hayashi T."/>
            <person name="Nikaido I."/>
            <person name="Watanabe H."/>
            <person name="Oguri K."/>
            <person name="Kitazato H."/>
            <person name="Fujioka K."/>
            <person name="Kido Y."/>
            <person name="Takami H."/>
        </authorList>
    </citation>
    <scope>NUCLEOTIDE SEQUENCE</scope>
    <source>
        <tissue evidence="19">Whole body</tissue>
    </source>
</reference>
<dbReference type="CDD" id="cd17753">
    <property type="entry name" value="MCM2"/>
    <property type="match status" value="1"/>
</dbReference>
<evidence type="ECO:0000256" key="15">
    <source>
        <dbReference type="ARBA" id="ARBA00023306"/>
    </source>
</evidence>
<dbReference type="SMART" id="SM00350">
    <property type="entry name" value="MCM"/>
    <property type="match status" value="1"/>
</dbReference>
<dbReference type="Pfam" id="PF23669">
    <property type="entry name" value="WHD_MCM2"/>
    <property type="match status" value="1"/>
</dbReference>
<keyword evidence="15" id="KW-0131">Cell cycle</keyword>
<dbReference type="Gene3D" id="2.40.50.140">
    <property type="entry name" value="Nucleic acid-binding proteins"/>
    <property type="match status" value="1"/>
</dbReference>
<protein>
    <recommendedName>
        <fullName evidence="4">DNA replication licensing factor MCM2</fullName>
        <ecNumber evidence="3">3.6.4.12</ecNumber>
    </recommendedName>
    <alternativeName>
        <fullName evidence="16">DNA replication licensing factor mcm2</fullName>
    </alternativeName>
</protein>
<sequence>MSERPTSPSAVMSSPVPTTPGAAVTPSTTPRRVDPTTSSPGRDLPPFEDESELVGGDGSRVVEEEEEGEELFGDNMENDYRHIPELDQYDREQLDDNASGYSELDAGDRNAAEAEMRRRDRDEGRGVGRMRRGLLYDDESSDDDGESRPARKRRLAERAVEGDAAEDEEMIESIENLEDLKGHSVREWVTLLGPRTEIYNRFKNFLRTYVSARLGNNLYKDKIRQMCEENKSSFEVDYNVLASEEQVLAYFLPEAPTEILEIFDSAAKDVTLSMFPQYERITKDIHVRITDLPLIEELRSLRQLHLNQLIRTSGVVTSTTGILPQLSIVKYDCDKCAYVLGPFVQNQTSEVKPGSCPECQSKGPFTINMEQTVYQNYQRITLQESPGKVTAGRLPRSKDVILLGDLCNQIKPGDDIEVTGVYTNNYDASLNIGQGFPVFATVIMANHIYRKDNANAIKALTDEDIKSIVALSKDERVAERIVASIAPSIYGHEDIKRAIALALFGGEAKNPGDKHKVRGDINVLVCGDPGTAKSQFLKYTEKIAPRAIFTTGQGASAVGLTAYVQRSPVTHEWTLEAGALVLADKGICLIDEFDKMNEGDRTSIHEAMEQQTISISKAGIVTSLQARCSVIAAANPIGGRYDPSLTFAENVDLSEPILSRFDILCVVRDTVDAVADDHLARFVVASHMKHHPAALASENLQLPDSGSSSSLAGVEKIPQELLKKYIIYGREKVHPKLHQMDKDKVAKMYSELRRESMATGSIPITVRHIESMIRMAEAHARMHLREYVTDDDVNMAIRVMLESFIDTQKFSVMRTMKKNFTKYLSFKRDNNELLVFLLRQLLHEQTTFLRSRYGGADHEPAAVPERDLLDRARQINIHNLQPFFDSPIFGANNFMHDAKRKVIVQVI</sequence>
<evidence type="ECO:0000256" key="9">
    <source>
        <dbReference type="ARBA" id="ARBA00022801"/>
    </source>
</evidence>
<dbReference type="GO" id="GO:0005524">
    <property type="term" value="F:ATP binding"/>
    <property type="evidence" value="ECO:0007669"/>
    <property type="project" value="UniProtKB-KW"/>
</dbReference>
<dbReference type="GO" id="GO:0016787">
    <property type="term" value="F:hydrolase activity"/>
    <property type="evidence" value="ECO:0007669"/>
    <property type="project" value="UniProtKB-KW"/>
</dbReference>
<dbReference type="PANTHER" id="PTHR11630">
    <property type="entry name" value="DNA REPLICATION LICENSING FACTOR MCM FAMILY MEMBER"/>
    <property type="match status" value="1"/>
</dbReference>
<dbReference type="Pfam" id="PF17207">
    <property type="entry name" value="MCM_OB"/>
    <property type="match status" value="1"/>
</dbReference>
<comment type="subcellular location">
    <subcellularLocation>
        <location evidence="1">Nucleus</location>
    </subcellularLocation>
</comment>
<dbReference type="SUPFAM" id="SSF50249">
    <property type="entry name" value="Nucleic acid-binding proteins"/>
    <property type="match status" value="1"/>
</dbReference>
<dbReference type="FunFam" id="3.40.50.300:FF:000138">
    <property type="entry name" value="DNA helicase"/>
    <property type="match status" value="1"/>
</dbReference>
<dbReference type="GO" id="GO:1902975">
    <property type="term" value="P:mitotic DNA replication initiation"/>
    <property type="evidence" value="ECO:0007669"/>
    <property type="project" value="TreeGrafter"/>
</dbReference>
<dbReference type="Gene3D" id="3.30.1640.10">
    <property type="entry name" value="mini-chromosome maintenance (MCM) complex, chain A, domain 1"/>
    <property type="match status" value="1"/>
</dbReference>
<keyword evidence="14" id="KW-0539">Nucleus</keyword>
<evidence type="ECO:0000256" key="3">
    <source>
        <dbReference type="ARBA" id="ARBA00012551"/>
    </source>
</evidence>
<keyword evidence="12" id="KW-0067">ATP-binding</keyword>
<evidence type="ECO:0000256" key="2">
    <source>
        <dbReference type="ARBA" id="ARBA00008010"/>
    </source>
</evidence>
<keyword evidence="13" id="KW-0238">DNA-binding</keyword>
<dbReference type="Gene3D" id="3.40.50.300">
    <property type="entry name" value="P-loop containing nucleotide triphosphate hydrolases"/>
    <property type="match status" value="1"/>
</dbReference>
<dbReference type="InterPro" id="IPR031327">
    <property type="entry name" value="MCM"/>
</dbReference>
<dbReference type="GO" id="GO:0000727">
    <property type="term" value="P:double-strand break repair via break-induced replication"/>
    <property type="evidence" value="ECO:0007669"/>
    <property type="project" value="TreeGrafter"/>
</dbReference>
<dbReference type="InterPro" id="IPR012340">
    <property type="entry name" value="NA-bd_OB-fold"/>
</dbReference>
<dbReference type="EMBL" id="IACT01002758">
    <property type="protein sequence ID" value="LAC22019.1"/>
    <property type="molecule type" value="mRNA"/>
</dbReference>
<dbReference type="FunFam" id="2.20.28.10:FF:000002">
    <property type="entry name" value="DNA helicase"/>
    <property type="match status" value="1"/>
</dbReference>
<feature type="compositionally biased region" description="Acidic residues" evidence="17">
    <location>
        <begin position="63"/>
        <end position="72"/>
    </location>
</feature>
<dbReference type="AlphaFoldDB" id="A0A2P2I2C5"/>
<dbReference type="Pfam" id="PF14551">
    <property type="entry name" value="MCM_N"/>
    <property type="match status" value="1"/>
</dbReference>
<evidence type="ECO:0000256" key="10">
    <source>
        <dbReference type="ARBA" id="ARBA00022806"/>
    </source>
</evidence>
<dbReference type="PRINTS" id="PR01657">
    <property type="entry name" value="MCMFAMILY"/>
</dbReference>
<keyword evidence="5" id="KW-0235">DNA replication</keyword>
<feature type="compositionally biased region" description="Acidic residues" evidence="17">
    <location>
        <begin position="136"/>
        <end position="145"/>
    </location>
</feature>
<organism evidence="19">
    <name type="scientific">Hirondellea gigas</name>
    <dbReference type="NCBI Taxonomy" id="1518452"/>
    <lineage>
        <taxon>Eukaryota</taxon>
        <taxon>Metazoa</taxon>
        <taxon>Ecdysozoa</taxon>
        <taxon>Arthropoda</taxon>
        <taxon>Crustacea</taxon>
        <taxon>Multicrustacea</taxon>
        <taxon>Malacostraca</taxon>
        <taxon>Eumalacostraca</taxon>
        <taxon>Peracarida</taxon>
        <taxon>Amphipoda</taxon>
        <taxon>Amphilochidea</taxon>
        <taxon>Lysianassida</taxon>
        <taxon>Lysianassidira</taxon>
        <taxon>Lysianassoidea</taxon>
        <taxon>Lysianassidae</taxon>
        <taxon>Hirondellea</taxon>
    </lineage>
</organism>
<feature type="compositionally biased region" description="Basic and acidic residues" evidence="17">
    <location>
        <begin position="78"/>
        <end position="94"/>
    </location>
</feature>
<keyword evidence="7" id="KW-0547">Nucleotide-binding</keyword>
<dbReference type="InterPro" id="IPR033762">
    <property type="entry name" value="MCM_OB"/>
</dbReference>
<dbReference type="PROSITE" id="PS00847">
    <property type="entry name" value="MCM_1"/>
    <property type="match status" value="1"/>
</dbReference>
<evidence type="ECO:0000256" key="5">
    <source>
        <dbReference type="ARBA" id="ARBA00022705"/>
    </source>
</evidence>
<dbReference type="PROSITE" id="PS50051">
    <property type="entry name" value="MCM_2"/>
    <property type="match status" value="1"/>
</dbReference>
<evidence type="ECO:0000256" key="1">
    <source>
        <dbReference type="ARBA" id="ARBA00004123"/>
    </source>
</evidence>